<evidence type="ECO:0000256" key="5">
    <source>
        <dbReference type="RuleBase" id="RU000304"/>
    </source>
</evidence>
<dbReference type="EMBL" id="KN714795">
    <property type="protein sequence ID" value="KUI62000.1"/>
    <property type="molecule type" value="Genomic_DNA"/>
</dbReference>
<evidence type="ECO:0000259" key="6">
    <source>
        <dbReference type="PROSITE" id="PS50011"/>
    </source>
</evidence>
<dbReference type="EC" id="2.7.11.1" evidence="1"/>
<dbReference type="PROSITE" id="PS50011">
    <property type="entry name" value="PROTEIN_KINASE_DOM"/>
    <property type="match status" value="1"/>
</dbReference>
<dbReference type="Gene3D" id="1.10.510.10">
    <property type="entry name" value="Transferase(Phosphotransferase) domain 1"/>
    <property type="match status" value="1"/>
</dbReference>
<evidence type="ECO:0000256" key="1">
    <source>
        <dbReference type="ARBA" id="ARBA00012513"/>
    </source>
</evidence>
<dbReference type="GO" id="GO:0004674">
    <property type="term" value="F:protein serine/threonine kinase activity"/>
    <property type="evidence" value="ECO:0007669"/>
    <property type="project" value="UniProtKB-KW"/>
</dbReference>
<dbReference type="InterPro" id="IPR050235">
    <property type="entry name" value="CK1_Ser-Thr_kinase"/>
</dbReference>
<evidence type="ECO:0000313" key="7">
    <source>
        <dbReference type="EMBL" id="KUI62000.1"/>
    </source>
</evidence>
<keyword evidence="7" id="KW-0418">Kinase</keyword>
<dbReference type="Proteomes" id="UP000078576">
    <property type="component" value="Unassembled WGS sequence"/>
</dbReference>
<gene>
    <name evidence="7" type="ORF">VP1G_09144</name>
</gene>
<evidence type="ECO:0000256" key="3">
    <source>
        <dbReference type="ARBA" id="ARBA00022840"/>
    </source>
</evidence>
<evidence type="ECO:0000256" key="2">
    <source>
        <dbReference type="ARBA" id="ARBA00022741"/>
    </source>
</evidence>
<reference evidence="8" key="1">
    <citation type="submission" date="2014-12" db="EMBL/GenBank/DDBJ databases">
        <title>Genome Sequence of Valsa Canker Pathogens Uncovers a Specific Adaption of Colonization on Woody Bark.</title>
        <authorList>
            <person name="Yin Z."/>
            <person name="Liu H."/>
            <person name="Gao X."/>
            <person name="Li Z."/>
            <person name="Song N."/>
            <person name="Ke X."/>
            <person name="Dai Q."/>
            <person name="Wu Y."/>
            <person name="Sun Y."/>
            <person name="Xu J.-R."/>
            <person name="Kang Z.K."/>
            <person name="Wang L."/>
            <person name="Huang L."/>
        </authorList>
    </citation>
    <scope>NUCLEOTIDE SEQUENCE [LARGE SCALE GENOMIC DNA]</scope>
    <source>
        <strain evidence="8">SXYL134</strain>
    </source>
</reference>
<feature type="binding site" evidence="4">
    <location>
        <position position="55"/>
    </location>
    <ligand>
        <name>ATP</name>
        <dbReference type="ChEBI" id="CHEBI:30616"/>
    </ligand>
</feature>
<keyword evidence="2 4" id="KW-0547">Nucleotide-binding</keyword>
<comment type="similarity">
    <text evidence="5">Belongs to the protein kinase superfamily.</text>
</comment>
<dbReference type="AlphaFoldDB" id="A0A194VDC9"/>
<protein>
    <recommendedName>
        <fullName evidence="1">non-specific serine/threonine protein kinase</fullName>
        <ecNumber evidence="1">2.7.11.1</ecNumber>
    </recommendedName>
</protein>
<dbReference type="InterPro" id="IPR017441">
    <property type="entry name" value="Protein_kinase_ATP_BS"/>
</dbReference>
<dbReference type="CDD" id="cd14016">
    <property type="entry name" value="STKc_CK1"/>
    <property type="match status" value="1"/>
</dbReference>
<dbReference type="STRING" id="694573.A0A194VDC9"/>
<keyword evidence="8" id="KW-1185">Reference proteome</keyword>
<dbReference type="InterPro" id="IPR008271">
    <property type="entry name" value="Ser/Thr_kinase_AS"/>
</dbReference>
<feature type="domain" description="Protein kinase" evidence="6">
    <location>
        <begin position="26"/>
        <end position="294"/>
    </location>
</feature>
<accession>A0A194VDC9</accession>
<dbReference type="PANTHER" id="PTHR11909">
    <property type="entry name" value="CASEIN KINASE-RELATED"/>
    <property type="match status" value="1"/>
</dbReference>
<dbReference type="PROSITE" id="PS00107">
    <property type="entry name" value="PROTEIN_KINASE_ATP"/>
    <property type="match status" value="1"/>
</dbReference>
<dbReference type="GO" id="GO:0005524">
    <property type="term" value="F:ATP binding"/>
    <property type="evidence" value="ECO:0007669"/>
    <property type="project" value="UniProtKB-UniRule"/>
</dbReference>
<dbReference type="Pfam" id="PF00069">
    <property type="entry name" value="Pkinase"/>
    <property type="match status" value="1"/>
</dbReference>
<evidence type="ECO:0000256" key="4">
    <source>
        <dbReference type="PROSITE-ProRule" id="PRU10141"/>
    </source>
</evidence>
<keyword evidence="7" id="KW-0808">Transferase</keyword>
<dbReference type="InterPro" id="IPR011009">
    <property type="entry name" value="Kinase-like_dom_sf"/>
</dbReference>
<dbReference type="SUPFAM" id="SSF56112">
    <property type="entry name" value="Protein kinase-like (PK-like)"/>
    <property type="match status" value="1"/>
</dbReference>
<keyword evidence="5" id="KW-0723">Serine/threonine-protein kinase</keyword>
<dbReference type="PROSITE" id="PS00108">
    <property type="entry name" value="PROTEIN_KINASE_ST"/>
    <property type="match status" value="1"/>
</dbReference>
<dbReference type="SMART" id="SM00220">
    <property type="entry name" value="S_TKc"/>
    <property type="match status" value="1"/>
</dbReference>
<sequence length="323" mass="37606">MACFPTLAHCTYAYWHVKEILINKRYRVGRKIGKGGFGIVYSGVDLQSGEEVALKLTHADGETRAIEDEHDTYKALSGGRGVPQVFWFGPECEYYVLVHELLGPSLEDLFNYCGRKFSLKTVLLIADQTISRIEYIHSKGFLHHDIKPDNFLMGVGTKGNIIYAIDFGLAKEYWLAEQQSRFEKHPFCGTTRYASINNHNGQEQSWRDDLESLGYVMIYFALGSLPWQGLEATTDKEEQEKELVKNKKMSLSVEELCKDLPDAFPKYIKYMRSLRFEDKPDYTYVRRLFRQLFISRGYKHDNIFDWTERRFNEIHGLKQTEQT</sequence>
<name>A0A194VDC9_CYTMA</name>
<dbReference type="OrthoDB" id="5800476at2759"/>
<proteinExistence type="inferred from homology"/>
<dbReference type="InterPro" id="IPR000719">
    <property type="entry name" value="Prot_kinase_dom"/>
</dbReference>
<evidence type="ECO:0000313" key="8">
    <source>
        <dbReference type="Proteomes" id="UP000078576"/>
    </source>
</evidence>
<keyword evidence="3 4" id="KW-0067">ATP-binding</keyword>
<organism evidence="7 8">
    <name type="scientific">Cytospora mali</name>
    <name type="common">Apple Valsa canker fungus</name>
    <name type="synonym">Valsa mali</name>
    <dbReference type="NCBI Taxonomy" id="578113"/>
    <lineage>
        <taxon>Eukaryota</taxon>
        <taxon>Fungi</taxon>
        <taxon>Dikarya</taxon>
        <taxon>Ascomycota</taxon>
        <taxon>Pezizomycotina</taxon>
        <taxon>Sordariomycetes</taxon>
        <taxon>Sordariomycetidae</taxon>
        <taxon>Diaporthales</taxon>
        <taxon>Cytosporaceae</taxon>
        <taxon>Cytospora</taxon>
    </lineage>
</organism>